<dbReference type="InterPro" id="IPR055259">
    <property type="entry name" value="YkvP/CgeB_Glyco_trans-like"/>
</dbReference>
<dbReference type="SUPFAM" id="SSF53756">
    <property type="entry name" value="UDP-Glycosyltransferase/glycogen phosphorylase"/>
    <property type="match status" value="1"/>
</dbReference>
<organism evidence="2">
    <name type="scientific">Dyadobacter sp. 676</name>
    <dbReference type="NCBI Taxonomy" id="3088362"/>
    <lineage>
        <taxon>Bacteria</taxon>
        <taxon>Pseudomonadati</taxon>
        <taxon>Bacteroidota</taxon>
        <taxon>Cytophagia</taxon>
        <taxon>Cytophagales</taxon>
        <taxon>Spirosomataceae</taxon>
        <taxon>Dyadobacter</taxon>
    </lineage>
</organism>
<dbReference type="Pfam" id="PF13524">
    <property type="entry name" value="Glyco_trans_1_2"/>
    <property type="match status" value="1"/>
</dbReference>
<protein>
    <submittedName>
        <fullName evidence="2">Glycosyltransferase family 1 protein</fullName>
    </submittedName>
</protein>
<dbReference type="EMBL" id="CP159289">
    <property type="protein sequence ID" value="XCH25349.1"/>
    <property type="molecule type" value="Genomic_DNA"/>
</dbReference>
<feature type="domain" description="Spore protein YkvP/CgeB glycosyl transferase-like" evidence="1">
    <location>
        <begin position="173"/>
        <end position="316"/>
    </location>
</feature>
<gene>
    <name evidence="2" type="ORF">ABV298_02655</name>
</gene>
<evidence type="ECO:0000313" key="2">
    <source>
        <dbReference type="EMBL" id="XCH25349.1"/>
    </source>
</evidence>
<name>A0AAU8FP68_9BACT</name>
<accession>A0AAU8FP68</accession>
<reference evidence="2" key="1">
    <citation type="submission" date="2024-06" db="EMBL/GenBank/DDBJ databases">
        <title>Sequencing and assembly of the genome of Dyadobacter sp. strain 676, a symbiont of Cyamopsis tetragonoloba.</title>
        <authorList>
            <person name="Guro P."/>
            <person name="Sazanova A."/>
            <person name="Kuznetsova I."/>
            <person name="Belimov A."/>
            <person name="Safronova V."/>
        </authorList>
    </citation>
    <scope>NUCLEOTIDE SEQUENCE</scope>
    <source>
        <strain evidence="2">676</strain>
    </source>
</reference>
<sequence length="331" mass="36581">MVETDISTLKVIIPPLLLPAGFLPESGLFRAVLRFNEFLIRTKLKSIFEVHRIRDYIFINSTNYHYPSLTDGLTPALKVYQCPDGPAQSFHRHRTVSEDILVRQSDVVICGDRQSFEEKKKRNASTYLVAGAADLGHSSKALNENLPVYPAIAALKRPVIGYFGAIDRRLDYELLQKVAEANPDKSFAFVGPVSKGAVPGWFFTAGNVHFPGQAGYDDMPAVVKGFDVALVPFRKDVNRDIVPPEMFEYLGAGKSVVATDFNPDLKELTKGTVAFCLNAESFSGAIGTALRADHAGLRKNRLAIAAENSWETRIEAVADIIDYHLEQVIQP</sequence>
<dbReference type="AlphaFoldDB" id="A0AAU8FP68"/>
<proteinExistence type="predicted"/>
<dbReference type="RefSeq" id="WP_353720650.1">
    <property type="nucleotide sequence ID" value="NZ_CP159289.1"/>
</dbReference>
<dbReference type="Gene3D" id="3.40.50.2000">
    <property type="entry name" value="Glycogen Phosphorylase B"/>
    <property type="match status" value="1"/>
</dbReference>
<evidence type="ECO:0000259" key="1">
    <source>
        <dbReference type="Pfam" id="PF13524"/>
    </source>
</evidence>